<feature type="transmembrane region" description="Helical" evidence="8">
    <location>
        <begin position="147"/>
        <end position="168"/>
    </location>
</feature>
<feature type="transmembrane region" description="Helical" evidence="8">
    <location>
        <begin position="117"/>
        <end position="135"/>
    </location>
</feature>
<gene>
    <name evidence="9" type="ORF">ALP8811_00170</name>
</gene>
<evidence type="ECO:0000256" key="8">
    <source>
        <dbReference type="SAM" id="Phobius"/>
    </source>
</evidence>
<evidence type="ECO:0000313" key="10">
    <source>
        <dbReference type="Proteomes" id="UP000244911"/>
    </source>
</evidence>
<evidence type="ECO:0000313" key="9">
    <source>
        <dbReference type="EMBL" id="SPF75185.1"/>
    </source>
</evidence>
<evidence type="ECO:0000256" key="4">
    <source>
        <dbReference type="ARBA" id="ARBA00022692"/>
    </source>
</evidence>
<evidence type="ECO:0000256" key="6">
    <source>
        <dbReference type="ARBA" id="ARBA00023136"/>
    </source>
</evidence>
<dbReference type="GO" id="GO:0005886">
    <property type="term" value="C:plasma membrane"/>
    <property type="evidence" value="ECO:0007669"/>
    <property type="project" value="UniProtKB-SubCell"/>
</dbReference>
<feature type="transmembrane region" description="Helical" evidence="8">
    <location>
        <begin position="334"/>
        <end position="360"/>
    </location>
</feature>
<dbReference type="Proteomes" id="UP000244911">
    <property type="component" value="Unassembled WGS sequence"/>
</dbReference>
<evidence type="ECO:0000256" key="5">
    <source>
        <dbReference type="ARBA" id="ARBA00022989"/>
    </source>
</evidence>
<feature type="transmembrane region" description="Helical" evidence="8">
    <location>
        <begin position="302"/>
        <end position="322"/>
    </location>
</feature>
<dbReference type="RefSeq" id="WP_108855308.1">
    <property type="nucleotide sequence ID" value="NZ_OMOI01000001.1"/>
</dbReference>
<keyword evidence="3" id="KW-0808">Transferase</keyword>
<protein>
    <recommendedName>
        <fullName evidence="11">Polyprenol-phosphate-mannose-dependent alpha-(1-2)-phosphatidylinositol mannoside mannosyltransferase</fullName>
    </recommendedName>
</protein>
<keyword evidence="2" id="KW-1003">Cell membrane</keyword>
<evidence type="ECO:0000256" key="2">
    <source>
        <dbReference type="ARBA" id="ARBA00022475"/>
    </source>
</evidence>
<dbReference type="GO" id="GO:0016758">
    <property type="term" value="F:hexosyltransferase activity"/>
    <property type="evidence" value="ECO:0007669"/>
    <property type="project" value="InterPro"/>
</dbReference>
<feature type="transmembrane region" description="Helical" evidence="8">
    <location>
        <begin position="225"/>
        <end position="246"/>
    </location>
</feature>
<evidence type="ECO:0000256" key="1">
    <source>
        <dbReference type="ARBA" id="ARBA00004651"/>
    </source>
</evidence>
<dbReference type="EMBL" id="OMOI01000001">
    <property type="protein sequence ID" value="SPF75185.1"/>
    <property type="molecule type" value="Genomic_DNA"/>
</dbReference>
<dbReference type="InterPro" id="IPR018584">
    <property type="entry name" value="GT87"/>
</dbReference>
<evidence type="ECO:0008006" key="11">
    <source>
        <dbReference type="Google" id="ProtNLM"/>
    </source>
</evidence>
<proteinExistence type="inferred from homology"/>
<feature type="transmembrane region" description="Helical" evidence="8">
    <location>
        <begin position="17"/>
        <end position="34"/>
    </location>
</feature>
<keyword evidence="5 8" id="KW-1133">Transmembrane helix</keyword>
<reference evidence="10" key="1">
    <citation type="submission" date="2018-03" db="EMBL/GenBank/DDBJ databases">
        <authorList>
            <person name="Rodrigo-Torres L."/>
            <person name="Arahal R. D."/>
            <person name="Lucena T."/>
        </authorList>
    </citation>
    <scope>NUCLEOTIDE SEQUENCE [LARGE SCALE GENOMIC DNA]</scope>
    <source>
        <strain evidence="10">CECT 8811</strain>
    </source>
</reference>
<evidence type="ECO:0000256" key="7">
    <source>
        <dbReference type="ARBA" id="ARBA00024033"/>
    </source>
</evidence>
<dbReference type="OrthoDB" id="7865847at2"/>
<feature type="transmembrane region" description="Helical" evidence="8">
    <location>
        <begin position="196"/>
        <end position="218"/>
    </location>
</feature>
<dbReference type="AlphaFoldDB" id="A0A2R8AGN8"/>
<keyword evidence="4 8" id="KW-0812">Transmembrane</keyword>
<feature type="transmembrane region" description="Helical" evidence="8">
    <location>
        <begin position="404"/>
        <end position="422"/>
    </location>
</feature>
<evidence type="ECO:0000256" key="3">
    <source>
        <dbReference type="ARBA" id="ARBA00022679"/>
    </source>
</evidence>
<name>A0A2R8AGN8_9RHOB</name>
<feature type="transmembrane region" description="Helical" evidence="8">
    <location>
        <begin position="372"/>
        <end position="392"/>
    </location>
</feature>
<keyword evidence="10" id="KW-1185">Reference proteome</keyword>
<keyword evidence="6 8" id="KW-0472">Membrane</keyword>
<comment type="similarity">
    <text evidence="7">Belongs to the glycosyltransferase 87 family.</text>
</comment>
<organism evidence="9 10">
    <name type="scientific">Aliiroseovarius pelagivivens</name>
    <dbReference type="NCBI Taxonomy" id="1639690"/>
    <lineage>
        <taxon>Bacteria</taxon>
        <taxon>Pseudomonadati</taxon>
        <taxon>Pseudomonadota</taxon>
        <taxon>Alphaproteobacteria</taxon>
        <taxon>Rhodobacterales</taxon>
        <taxon>Paracoccaceae</taxon>
        <taxon>Aliiroseovarius</taxon>
    </lineage>
</organism>
<dbReference type="Pfam" id="PF09594">
    <property type="entry name" value="GT87"/>
    <property type="match status" value="1"/>
</dbReference>
<comment type="subcellular location">
    <subcellularLocation>
        <location evidence="1">Cell membrane</location>
        <topology evidence="1">Multi-pass membrane protein</topology>
    </subcellularLocation>
</comment>
<accession>A0A2R8AGN8</accession>
<sequence>MVGQFDHANTSAGSRQAYTVLLVLGVALVVMHWGRFPPDFSALYFAGQFYGEGAVAAIYPQSETFFWDVPPPDWRAKADAASELYKQPARIVTPYIYPPLWVVPLSWLSSLLDFRQAAHAMLLANVAALLAMVRIGYDLLAPKRIAVLHWVLILSAILLTSTVSRLALHLGQPQIFVSFLTLLAFADLAKNRPMRAGGWLALAASIKLAPALFVVIFIMERNWKAAGSFVVIGGVLAAMSILTMGWPLHDLFLTKLSQIDGQVLVSRLNLSLELGLLQLDHLTRGAFSLAVYKPDMLPEPAWVTWATRALLLGGLVVIYVCTRSADPRFRIWSRLSLVALLLLLTSPLGWLHYMILPLMLLPGVLERSNCGWGAILIAGAAIGYALPLYLQLVEFAQTFLLQSFLYTAISLAIFATVLFGASQPERQNQ</sequence>